<dbReference type="InterPro" id="IPR013785">
    <property type="entry name" value="Aldolase_TIM"/>
</dbReference>
<dbReference type="PANTHER" id="PTHR43273:SF3">
    <property type="entry name" value="ANAEROBIC SULFATASE-MATURATING ENZYME HOMOLOG ASLB-RELATED"/>
    <property type="match status" value="1"/>
</dbReference>
<keyword evidence="4" id="KW-0408">Iron</keyword>
<dbReference type="SFLD" id="SFLDG01386">
    <property type="entry name" value="main_SPASM_domain-containing"/>
    <property type="match status" value="1"/>
</dbReference>
<dbReference type="Pfam" id="PF04055">
    <property type="entry name" value="Radical_SAM"/>
    <property type="match status" value="1"/>
</dbReference>
<dbReference type="NCBIfam" id="TIGR04085">
    <property type="entry name" value="rSAM_more_4Fe4S"/>
    <property type="match status" value="1"/>
</dbReference>
<gene>
    <name evidence="8" type="ORF">LMKDKBCB_01519</name>
</gene>
<dbReference type="SFLD" id="SFLDG01067">
    <property type="entry name" value="SPASM/twitch_domain_containing"/>
    <property type="match status" value="1"/>
</dbReference>
<keyword evidence="2" id="KW-0949">S-adenosyl-L-methionine</keyword>
<dbReference type="InterPro" id="IPR023885">
    <property type="entry name" value="4Fe4S-binding_SPASM_dom"/>
</dbReference>
<dbReference type="SUPFAM" id="SSF102114">
    <property type="entry name" value="Radical SAM enzymes"/>
    <property type="match status" value="1"/>
</dbReference>
<keyword evidence="3" id="KW-0479">Metal-binding</keyword>
<dbReference type="Gene3D" id="3.20.20.70">
    <property type="entry name" value="Aldolase class I"/>
    <property type="match status" value="1"/>
</dbReference>
<evidence type="ECO:0000313" key="8">
    <source>
        <dbReference type="EMBL" id="VWL93363.1"/>
    </source>
</evidence>
<name>A0A5K1IWI2_9ACTN</name>
<keyword evidence="5" id="KW-0411">Iron-sulfur</keyword>
<evidence type="ECO:0000313" key="9">
    <source>
        <dbReference type="Proteomes" id="UP000330807"/>
    </source>
</evidence>
<dbReference type="SFLD" id="SFLDG01384">
    <property type="entry name" value="thioether_bond_formation_requi"/>
    <property type="match status" value="1"/>
</dbReference>
<dbReference type="PROSITE" id="PS51918">
    <property type="entry name" value="RADICAL_SAM"/>
    <property type="match status" value="1"/>
</dbReference>
<organism evidence="8 9">
    <name type="scientific">Collinsella aerofaciens</name>
    <dbReference type="NCBI Taxonomy" id="74426"/>
    <lineage>
        <taxon>Bacteria</taxon>
        <taxon>Bacillati</taxon>
        <taxon>Actinomycetota</taxon>
        <taxon>Coriobacteriia</taxon>
        <taxon>Coriobacteriales</taxon>
        <taxon>Coriobacteriaceae</taxon>
        <taxon>Collinsella</taxon>
    </lineage>
</organism>
<dbReference type="AlphaFoldDB" id="A0A5K1IWI2"/>
<accession>A0A5K1IWI2</accession>
<dbReference type="GO" id="GO:0051536">
    <property type="term" value="F:iron-sulfur cluster binding"/>
    <property type="evidence" value="ECO:0007669"/>
    <property type="project" value="UniProtKB-KW"/>
</dbReference>
<dbReference type="InterPro" id="IPR023867">
    <property type="entry name" value="Sulphatase_maturase_rSAM"/>
</dbReference>
<keyword evidence="8" id="KW-0560">Oxidoreductase</keyword>
<dbReference type="EMBL" id="CABWIH010000032">
    <property type="protein sequence ID" value="VWL93363.1"/>
    <property type="molecule type" value="Genomic_DNA"/>
</dbReference>
<evidence type="ECO:0000256" key="5">
    <source>
        <dbReference type="ARBA" id="ARBA00023014"/>
    </source>
</evidence>
<dbReference type="SFLD" id="SFLDF00289">
    <property type="entry name" value="anaerobic_Cys-type_sulfatase-m"/>
    <property type="match status" value="1"/>
</dbReference>
<protein>
    <submittedName>
        <fullName evidence="8">Anaerobic sulfatase-maturating enzyme</fullName>
        <ecNumber evidence="8">1.8.98.-</ecNumber>
    </submittedName>
</protein>
<dbReference type="SFLD" id="SFLDG01072">
    <property type="entry name" value="dehydrogenase_like"/>
    <property type="match status" value="1"/>
</dbReference>
<dbReference type="CDD" id="cd01335">
    <property type="entry name" value="Radical_SAM"/>
    <property type="match status" value="1"/>
</dbReference>
<comment type="similarity">
    <text evidence="6">Belongs to the radical SAM superfamily. Anaerobic sulfatase-maturating enzyme family.</text>
</comment>
<dbReference type="GO" id="GO:0016491">
    <property type="term" value="F:oxidoreductase activity"/>
    <property type="evidence" value="ECO:0007669"/>
    <property type="project" value="UniProtKB-KW"/>
</dbReference>
<dbReference type="Proteomes" id="UP000330807">
    <property type="component" value="Unassembled WGS sequence"/>
</dbReference>
<dbReference type="RefSeq" id="WP_156063177.1">
    <property type="nucleotide sequence ID" value="NZ_CABWIH010000032.1"/>
</dbReference>
<dbReference type="SFLD" id="SFLDS00029">
    <property type="entry name" value="Radical_SAM"/>
    <property type="match status" value="1"/>
</dbReference>
<dbReference type="EC" id="1.8.98.-" evidence="8"/>
<feature type="domain" description="Radical SAM core" evidence="7">
    <location>
        <begin position="1"/>
        <end position="225"/>
    </location>
</feature>
<dbReference type="GO" id="GO:0046872">
    <property type="term" value="F:metal ion binding"/>
    <property type="evidence" value="ECO:0007669"/>
    <property type="project" value="UniProtKB-KW"/>
</dbReference>
<evidence type="ECO:0000259" key="7">
    <source>
        <dbReference type="PROSITE" id="PS51918"/>
    </source>
</evidence>
<comment type="cofactor">
    <cofactor evidence="1">
        <name>[4Fe-4S] cluster</name>
        <dbReference type="ChEBI" id="CHEBI:49883"/>
    </cofactor>
</comment>
<evidence type="ECO:0000256" key="1">
    <source>
        <dbReference type="ARBA" id="ARBA00001966"/>
    </source>
</evidence>
<evidence type="ECO:0000256" key="3">
    <source>
        <dbReference type="ARBA" id="ARBA00022723"/>
    </source>
</evidence>
<reference evidence="8 9" key="1">
    <citation type="submission" date="2019-10" db="EMBL/GenBank/DDBJ databases">
        <authorList>
            <person name="Wolf R A."/>
        </authorList>
    </citation>
    <scope>NUCLEOTIDE SEQUENCE [LARGE SCALE GENOMIC DNA]</scope>
    <source>
        <strain evidence="8">Collinsella_aerofaciens_AK_138A</strain>
    </source>
</reference>
<evidence type="ECO:0000256" key="2">
    <source>
        <dbReference type="ARBA" id="ARBA00022691"/>
    </source>
</evidence>
<dbReference type="InterPro" id="IPR007197">
    <property type="entry name" value="rSAM"/>
</dbReference>
<evidence type="ECO:0000256" key="6">
    <source>
        <dbReference type="ARBA" id="ARBA00023601"/>
    </source>
</evidence>
<dbReference type="InterPro" id="IPR058240">
    <property type="entry name" value="rSAM_sf"/>
</dbReference>
<dbReference type="PANTHER" id="PTHR43273">
    <property type="entry name" value="ANAEROBIC SULFATASE-MATURATING ENZYME HOMOLOG ASLB-RELATED"/>
    <property type="match status" value="1"/>
</dbReference>
<evidence type="ECO:0000256" key="4">
    <source>
        <dbReference type="ARBA" id="ARBA00023004"/>
    </source>
</evidence>
<dbReference type="Pfam" id="PF13186">
    <property type="entry name" value="SPASM"/>
    <property type="match status" value="1"/>
</dbReference>
<dbReference type="InterPro" id="IPR034485">
    <property type="entry name" value="Anaerobic_Cys-type_sulfatase-m"/>
</dbReference>
<sequence>MKRISFLIKPASSLCNMRCRYCFYADVAQHREVSSFGIMQRDVMEALIDSALGLGDNADITFAFQGGEPTCAGLEYFEAFTAHVARKRSNQTIHYALQTNGYLIDRTWATFLTKHDFLVGVSLDGYRDLHDWLRPDATGSKTFSRILKAIQALRSAGAEFNILTVLTAQLAKHPQQLYRFYRQQKFNYVQLIPCLPGLDDAEDEFSLTPEAFASFYKVFFRLWLKDFEQGCGMSVTLFDNVIPLFAGYPPQQCGMLGACAPQFVVEGNGDVYPCDFYVLDRYRLGNVAHDSLEQMATCDELHAFLVEPRRACSECADCPFESICHKNCKRLNIAYYREDYCGYRSFLEEAAPTMAAIARRL</sequence>
<proteinExistence type="inferred from homology"/>